<dbReference type="Pfam" id="PF00563">
    <property type="entry name" value="EAL"/>
    <property type="match status" value="1"/>
</dbReference>
<dbReference type="PANTHER" id="PTHR33121">
    <property type="entry name" value="CYCLIC DI-GMP PHOSPHODIESTERASE PDEF"/>
    <property type="match status" value="1"/>
</dbReference>
<evidence type="ECO:0000313" key="3">
    <source>
        <dbReference type="Proteomes" id="UP000029833"/>
    </source>
</evidence>
<organism evidence="2 3">
    <name type="scientific">Cellulomonas cellasea DSM 20118</name>
    <dbReference type="NCBI Taxonomy" id="1408250"/>
    <lineage>
        <taxon>Bacteria</taxon>
        <taxon>Bacillati</taxon>
        <taxon>Actinomycetota</taxon>
        <taxon>Actinomycetes</taxon>
        <taxon>Micrococcales</taxon>
        <taxon>Cellulomonadaceae</taxon>
        <taxon>Cellulomonas</taxon>
    </lineage>
</organism>
<accession>A0A0A0B873</accession>
<dbReference type="GO" id="GO:0071111">
    <property type="term" value="F:cyclic-guanylate-specific phosphodiesterase activity"/>
    <property type="evidence" value="ECO:0007669"/>
    <property type="project" value="InterPro"/>
</dbReference>
<dbReference type="Proteomes" id="UP000029833">
    <property type="component" value="Unassembled WGS sequence"/>
</dbReference>
<sequence>MTAVVTRATDELDDPVWDDALDRVLAGEGVRLVAQPIIDVTHARVGGYELLSRFDGPPSASPDVWFAAARRRGVDALLTAIVLRSMHALRARGVVDGFCSINVEPHLMAEPVVRGALFERGRLDGVVVELTEHVAAHDDDALGDVLAEVRALGGLVAIDDAGTGHSGLTQLLRVRPDIVKLDRALITGVHADPVQRATVRMLGDLAGEMDAWLVAEGVETREELAALIHLGVPLVQGYALGRPASGWTGMDDDMTAFVRETAASTDRGEHVVGLVRVAQVLPATMARHATGAAPGAVVLDARNRPASVVVRDPAGGTHLAPALVVTPSAAPLEVLRRATARAVIWRGAPVVCVEASGIVLGTVDVGDLVEHLVQRVPAA</sequence>
<dbReference type="RefSeq" id="WP_034628927.1">
    <property type="nucleotide sequence ID" value="NZ_AXNT01000050.1"/>
</dbReference>
<comment type="caution">
    <text evidence="2">The sequence shown here is derived from an EMBL/GenBank/DDBJ whole genome shotgun (WGS) entry which is preliminary data.</text>
</comment>
<dbReference type="STRING" id="1408250.Q760_13875"/>
<dbReference type="InterPro" id="IPR050706">
    <property type="entry name" value="Cyclic-di-GMP_PDE-like"/>
</dbReference>
<proteinExistence type="predicted"/>
<protein>
    <recommendedName>
        <fullName evidence="1">EAL domain-containing protein</fullName>
    </recommendedName>
</protein>
<dbReference type="InterPro" id="IPR035919">
    <property type="entry name" value="EAL_sf"/>
</dbReference>
<evidence type="ECO:0000259" key="1">
    <source>
        <dbReference type="PROSITE" id="PS50883"/>
    </source>
</evidence>
<feature type="domain" description="EAL" evidence="1">
    <location>
        <begin position="14"/>
        <end position="257"/>
    </location>
</feature>
<dbReference type="Gene3D" id="3.20.20.450">
    <property type="entry name" value="EAL domain"/>
    <property type="match status" value="1"/>
</dbReference>
<dbReference type="SUPFAM" id="SSF141868">
    <property type="entry name" value="EAL domain-like"/>
    <property type="match status" value="1"/>
</dbReference>
<evidence type="ECO:0000313" key="2">
    <source>
        <dbReference type="EMBL" id="KGM02367.1"/>
    </source>
</evidence>
<gene>
    <name evidence="2" type="ORF">Q760_13875</name>
</gene>
<dbReference type="PROSITE" id="PS50883">
    <property type="entry name" value="EAL"/>
    <property type="match status" value="1"/>
</dbReference>
<dbReference type="InterPro" id="IPR001633">
    <property type="entry name" value="EAL_dom"/>
</dbReference>
<dbReference type="PANTHER" id="PTHR33121:SF76">
    <property type="entry name" value="SIGNALING PROTEIN"/>
    <property type="match status" value="1"/>
</dbReference>
<dbReference type="AlphaFoldDB" id="A0A0A0B873"/>
<keyword evidence="3" id="KW-1185">Reference proteome</keyword>
<dbReference type="CDD" id="cd01948">
    <property type="entry name" value="EAL"/>
    <property type="match status" value="1"/>
</dbReference>
<dbReference type="SMART" id="SM00052">
    <property type="entry name" value="EAL"/>
    <property type="match status" value="1"/>
</dbReference>
<dbReference type="EMBL" id="AXNT01000050">
    <property type="protein sequence ID" value="KGM02367.1"/>
    <property type="molecule type" value="Genomic_DNA"/>
</dbReference>
<name>A0A0A0B873_9CELL</name>
<reference evidence="2 3" key="1">
    <citation type="submission" date="2013-10" db="EMBL/GenBank/DDBJ databases">
        <authorList>
            <person name="Wang G."/>
            <person name="Zhuang W."/>
        </authorList>
    </citation>
    <scope>NUCLEOTIDE SEQUENCE [LARGE SCALE GENOMIC DNA]</scope>
    <source>
        <strain evidence="2 3">DSM 20118</strain>
    </source>
</reference>